<dbReference type="Gene3D" id="1.25.40.20">
    <property type="entry name" value="Ankyrin repeat-containing domain"/>
    <property type="match status" value="1"/>
</dbReference>
<evidence type="ECO:0000313" key="4">
    <source>
        <dbReference type="Proteomes" id="UP001596001"/>
    </source>
</evidence>
<evidence type="ECO:0000313" key="3">
    <source>
        <dbReference type="EMBL" id="MFC4789632.1"/>
    </source>
</evidence>
<gene>
    <name evidence="3" type="ORF">ACFO6X_11640</name>
</gene>
<feature type="compositionally biased region" description="Low complexity" evidence="1">
    <location>
        <begin position="55"/>
        <end position="67"/>
    </location>
</feature>
<dbReference type="InterPro" id="IPR036770">
    <property type="entry name" value="Ankyrin_rpt-contain_sf"/>
</dbReference>
<accession>A0ABV9QH22</accession>
<dbReference type="SUPFAM" id="SSF48403">
    <property type="entry name" value="Ankyrin repeat"/>
    <property type="match status" value="1"/>
</dbReference>
<dbReference type="RefSeq" id="WP_382433197.1">
    <property type="nucleotide sequence ID" value="NZ_JBHSHJ010000009.1"/>
</dbReference>
<dbReference type="EMBL" id="JBHSHJ010000009">
    <property type="protein sequence ID" value="MFC4789632.1"/>
    <property type="molecule type" value="Genomic_DNA"/>
</dbReference>
<protein>
    <recommendedName>
        <fullName evidence="5">Ankyrin repeat domain-containing protein</fullName>
    </recommendedName>
</protein>
<keyword evidence="2" id="KW-1133">Transmembrane helix</keyword>
<dbReference type="Proteomes" id="UP001596001">
    <property type="component" value="Unassembled WGS sequence"/>
</dbReference>
<name>A0ABV9QH22_9BURK</name>
<keyword evidence="2" id="KW-0812">Transmembrane</keyword>
<evidence type="ECO:0008006" key="5">
    <source>
        <dbReference type="Google" id="ProtNLM"/>
    </source>
</evidence>
<evidence type="ECO:0000256" key="1">
    <source>
        <dbReference type="SAM" id="MobiDB-lite"/>
    </source>
</evidence>
<reference evidence="4" key="1">
    <citation type="journal article" date="2019" name="Int. J. Syst. Evol. Microbiol.">
        <title>The Global Catalogue of Microorganisms (GCM) 10K type strain sequencing project: providing services to taxonomists for standard genome sequencing and annotation.</title>
        <authorList>
            <consortium name="The Broad Institute Genomics Platform"/>
            <consortium name="The Broad Institute Genome Sequencing Center for Infectious Disease"/>
            <person name="Wu L."/>
            <person name="Ma J."/>
        </authorList>
    </citation>
    <scope>NUCLEOTIDE SEQUENCE [LARGE SCALE GENOMIC DNA]</scope>
    <source>
        <strain evidence="4">CCUG 49452</strain>
    </source>
</reference>
<keyword evidence="4" id="KW-1185">Reference proteome</keyword>
<evidence type="ECO:0000256" key="2">
    <source>
        <dbReference type="SAM" id="Phobius"/>
    </source>
</evidence>
<sequence length="136" mass="14512">MDELDGILKGLIIMAMITVAVVVWFLVASLAGEYFDHKPVVPDEPEEKETPPAAPAAHVATAAAVSRPALDRTPADPRLLAAVSARNWAAAHQLLRAGVSPRGVDTQGHSLLDLALHKKDEQMVQLLKSHGAKRSS</sequence>
<comment type="caution">
    <text evidence="3">The sequence shown here is derived from an EMBL/GenBank/DDBJ whole genome shotgun (WGS) entry which is preliminary data.</text>
</comment>
<proteinExistence type="predicted"/>
<feature type="transmembrane region" description="Helical" evidence="2">
    <location>
        <begin position="6"/>
        <end position="28"/>
    </location>
</feature>
<feature type="region of interest" description="Disordered" evidence="1">
    <location>
        <begin position="38"/>
        <end position="67"/>
    </location>
</feature>
<keyword evidence="2" id="KW-0472">Membrane</keyword>
<organism evidence="3 4">
    <name type="scientific">Giesbergeria sinuosa</name>
    <dbReference type="NCBI Taxonomy" id="80883"/>
    <lineage>
        <taxon>Bacteria</taxon>
        <taxon>Pseudomonadati</taxon>
        <taxon>Pseudomonadota</taxon>
        <taxon>Betaproteobacteria</taxon>
        <taxon>Burkholderiales</taxon>
        <taxon>Comamonadaceae</taxon>
        <taxon>Giesbergeria</taxon>
    </lineage>
</organism>